<evidence type="ECO:0000313" key="4">
    <source>
        <dbReference type="Proteomes" id="UP001500298"/>
    </source>
</evidence>
<dbReference type="InterPro" id="IPR036661">
    <property type="entry name" value="Luciferase-like_sf"/>
</dbReference>
<organism evidence="3 4">
    <name type="scientific">Algivirga pacifica</name>
    <dbReference type="NCBI Taxonomy" id="1162670"/>
    <lineage>
        <taxon>Bacteria</taxon>
        <taxon>Pseudomonadati</taxon>
        <taxon>Bacteroidota</taxon>
        <taxon>Cytophagia</taxon>
        <taxon>Cytophagales</taxon>
        <taxon>Flammeovirgaceae</taxon>
        <taxon>Algivirga</taxon>
    </lineage>
</organism>
<reference evidence="4" key="1">
    <citation type="journal article" date="2019" name="Int. J. Syst. Evol. Microbiol.">
        <title>The Global Catalogue of Microorganisms (GCM) 10K type strain sequencing project: providing services to taxonomists for standard genome sequencing and annotation.</title>
        <authorList>
            <consortium name="The Broad Institute Genomics Platform"/>
            <consortium name="The Broad Institute Genome Sequencing Center for Infectious Disease"/>
            <person name="Wu L."/>
            <person name="Ma J."/>
        </authorList>
    </citation>
    <scope>NUCLEOTIDE SEQUENCE [LARGE SCALE GENOMIC DNA]</scope>
    <source>
        <strain evidence="4">JCM 18326</strain>
    </source>
</reference>
<comment type="caution">
    <text evidence="3">The sequence shown here is derived from an EMBL/GenBank/DDBJ whole genome shotgun (WGS) entry which is preliminary data.</text>
</comment>
<protein>
    <submittedName>
        <fullName evidence="3">LLM class flavin-dependent oxidoreductase</fullName>
    </submittedName>
</protein>
<dbReference type="InterPro" id="IPR011251">
    <property type="entry name" value="Luciferase-like_dom"/>
</dbReference>
<dbReference type="PANTHER" id="PTHR30137">
    <property type="entry name" value="LUCIFERASE-LIKE MONOOXYGENASE"/>
    <property type="match status" value="1"/>
</dbReference>
<dbReference type="InterPro" id="IPR050766">
    <property type="entry name" value="Bact_Lucif_Oxidored"/>
</dbReference>
<sequence>MSTKLKLSILDQSPVSGEETPAQALANTTTLAQKADAWGYHRYWVSEHHNTELLAGSSPEILIAHLAANTKRIRLGSGGVMLPHYSSYKVAENFNLLSTLHPNRIDLGIGRAPGTDSPAIYALNKGNGNYDAYHFPKQIAELKAYTTGAVDTQAGHLEASPIPDTAPPIWVLSSSGFGADHAARQGVGFAFAHFINPMGGPEAMQAYFQHFNPGKEGAKPAGLFCIFVHCADTMEKAEELQHTMDLVMLYVETGRKLRLQSYEELKKIPLSPMEQARIQQNRHRMVFGTPEVVKEKLENLAEQYGTDEMMIVTITHDFKDRLRSYELLAEAFEL</sequence>
<dbReference type="EMBL" id="BAABJX010000033">
    <property type="protein sequence ID" value="GAA4836542.1"/>
    <property type="molecule type" value="Genomic_DNA"/>
</dbReference>
<evidence type="ECO:0000259" key="2">
    <source>
        <dbReference type="Pfam" id="PF00296"/>
    </source>
</evidence>
<name>A0ABP9DBH2_9BACT</name>
<evidence type="ECO:0000256" key="1">
    <source>
        <dbReference type="ARBA" id="ARBA00007789"/>
    </source>
</evidence>
<dbReference type="InterPro" id="IPR019949">
    <property type="entry name" value="CmoO-like"/>
</dbReference>
<dbReference type="SUPFAM" id="SSF51679">
    <property type="entry name" value="Bacterial luciferase-like"/>
    <property type="match status" value="1"/>
</dbReference>
<dbReference type="Proteomes" id="UP001500298">
    <property type="component" value="Unassembled WGS sequence"/>
</dbReference>
<evidence type="ECO:0000313" key="3">
    <source>
        <dbReference type="EMBL" id="GAA4836542.1"/>
    </source>
</evidence>
<gene>
    <name evidence="3" type="ORF">GCM10023331_22170</name>
</gene>
<feature type="domain" description="Luciferase-like" evidence="2">
    <location>
        <begin position="8"/>
        <end position="304"/>
    </location>
</feature>
<dbReference type="RefSeq" id="WP_345371768.1">
    <property type="nucleotide sequence ID" value="NZ_BAABJX010000033.1"/>
</dbReference>
<dbReference type="CDD" id="cd00347">
    <property type="entry name" value="Flavin_utilizing_monoxygenases"/>
    <property type="match status" value="2"/>
</dbReference>
<proteinExistence type="predicted"/>
<dbReference type="Pfam" id="PF00296">
    <property type="entry name" value="Bac_luciferase"/>
    <property type="match status" value="1"/>
</dbReference>
<accession>A0ABP9DBH2</accession>
<dbReference type="PANTHER" id="PTHR30137:SF19">
    <property type="entry name" value="LUCIFERASE-LIKE MONOOXYGENASE"/>
    <property type="match status" value="1"/>
</dbReference>
<dbReference type="NCBIfam" id="TIGR03558">
    <property type="entry name" value="oxido_grp_1"/>
    <property type="match status" value="1"/>
</dbReference>
<keyword evidence="4" id="KW-1185">Reference proteome</keyword>
<comment type="similarity">
    <text evidence="1">To bacterial alkanal monooxygenase alpha and beta chains.</text>
</comment>
<dbReference type="Gene3D" id="3.20.20.30">
    <property type="entry name" value="Luciferase-like domain"/>
    <property type="match status" value="1"/>
</dbReference>